<sequence length="360" mass="37121">MLSTKTGALLLLQAAALFSGVAARCKGSCLADDELLVLLRSDHIATDAVSFCSEFLDLPASTVQATVTPTVVASVTETSYVTEATTEIDTTTTTAPAPVTVTALRRRKERRTIDYPEWLPATFASTRVSSACLCLSISQSIATSTATADAVTSTAPVTVTSTATSTAYSTTIATATALPLVPTTKSTKIEIFRIDTGASVGYVYDSSGPAIGTLPQASTFVFTLLAGATSGSALRISLAGTTSALGISIGKLGGTNGTPQELKDSYASLAQIEGGTPPYSTPVTVGANTVESDIWTIDTETGAIGWTWIAANGERTPTALWRVGGRMHPVGSLERFLSATGGAASNKYELLLKLVTVNDA</sequence>
<dbReference type="EMBL" id="JAUIQD010000006">
    <property type="protein sequence ID" value="KAK3345939.1"/>
    <property type="molecule type" value="Genomic_DNA"/>
</dbReference>
<comment type="caution">
    <text evidence="2">The sequence shown here is derived from an EMBL/GenBank/DDBJ whole genome shotgun (WGS) entry which is preliminary data.</text>
</comment>
<dbReference type="AlphaFoldDB" id="A0AAJ0HAC0"/>
<feature type="signal peptide" evidence="1">
    <location>
        <begin position="1"/>
        <end position="23"/>
    </location>
</feature>
<reference evidence="2" key="2">
    <citation type="submission" date="2023-06" db="EMBL/GenBank/DDBJ databases">
        <authorList>
            <consortium name="Lawrence Berkeley National Laboratory"/>
            <person name="Haridas S."/>
            <person name="Hensen N."/>
            <person name="Bonometti L."/>
            <person name="Westerberg I."/>
            <person name="Brannstrom I.O."/>
            <person name="Guillou S."/>
            <person name="Cros-Aarteil S."/>
            <person name="Calhoun S."/>
            <person name="Kuo A."/>
            <person name="Mondo S."/>
            <person name="Pangilinan J."/>
            <person name="Riley R."/>
            <person name="Labutti K."/>
            <person name="Andreopoulos B."/>
            <person name="Lipzen A."/>
            <person name="Chen C."/>
            <person name="Yanf M."/>
            <person name="Daum C."/>
            <person name="Ng V."/>
            <person name="Clum A."/>
            <person name="Steindorff A."/>
            <person name="Ohm R."/>
            <person name="Martin F."/>
            <person name="Silar P."/>
            <person name="Natvig D."/>
            <person name="Lalanne C."/>
            <person name="Gautier V."/>
            <person name="Ament-Velasquez S.L."/>
            <person name="Kruys A."/>
            <person name="Hutchinson M.I."/>
            <person name="Powell A.J."/>
            <person name="Barry K."/>
            <person name="Miller A.N."/>
            <person name="Grigoriev I.V."/>
            <person name="Debuchy R."/>
            <person name="Gladieux P."/>
            <person name="Thoren M.H."/>
            <person name="Johannesson H."/>
        </authorList>
    </citation>
    <scope>NUCLEOTIDE SEQUENCE</scope>
    <source>
        <strain evidence="2">CBS 955.72</strain>
    </source>
</reference>
<evidence type="ECO:0000313" key="2">
    <source>
        <dbReference type="EMBL" id="KAK3345939.1"/>
    </source>
</evidence>
<reference evidence="2" key="1">
    <citation type="journal article" date="2023" name="Mol. Phylogenet. Evol.">
        <title>Genome-scale phylogeny and comparative genomics of the fungal order Sordariales.</title>
        <authorList>
            <person name="Hensen N."/>
            <person name="Bonometti L."/>
            <person name="Westerberg I."/>
            <person name="Brannstrom I.O."/>
            <person name="Guillou S."/>
            <person name="Cros-Aarteil S."/>
            <person name="Calhoun S."/>
            <person name="Haridas S."/>
            <person name="Kuo A."/>
            <person name="Mondo S."/>
            <person name="Pangilinan J."/>
            <person name="Riley R."/>
            <person name="LaButti K."/>
            <person name="Andreopoulos B."/>
            <person name="Lipzen A."/>
            <person name="Chen C."/>
            <person name="Yan M."/>
            <person name="Daum C."/>
            <person name="Ng V."/>
            <person name="Clum A."/>
            <person name="Steindorff A."/>
            <person name="Ohm R.A."/>
            <person name="Martin F."/>
            <person name="Silar P."/>
            <person name="Natvig D.O."/>
            <person name="Lalanne C."/>
            <person name="Gautier V."/>
            <person name="Ament-Velasquez S.L."/>
            <person name="Kruys A."/>
            <person name="Hutchinson M.I."/>
            <person name="Powell A.J."/>
            <person name="Barry K."/>
            <person name="Miller A.N."/>
            <person name="Grigoriev I.V."/>
            <person name="Debuchy R."/>
            <person name="Gladieux P."/>
            <person name="Hiltunen Thoren M."/>
            <person name="Johannesson H."/>
        </authorList>
    </citation>
    <scope>NUCLEOTIDE SEQUENCE</scope>
    <source>
        <strain evidence="2">CBS 955.72</strain>
    </source>
</reference>
<protein>
    <submittedName>
        <fullName evidence="2">Uncharacterized protein</fullName>
    </submittedName>
</protein>
<organism evidence="2 3">
    <name type="scientific">Lasiosphaeria hispida</name>
    <dbReference type="NCBI Taxonomy" id="260671"/>
    <lineage>
        <taxon>Eukaryota</taxon>
        <taxon>Fungi</taxon>
        <taxon>Dikarya</taxon>
        <taxon>Ascomycota</taxon>
        <taxon>Pezizomycotina</taxon>
        <taxon>Sordariomycetes</taxon>
        <taxon>Sordariomycetidae</taxon>
        <taxon>Sordariales</taxon>
        <taxon>Lasiosphaeriaceae</taxon>
        <taxon>Lasiosphaeria</taxon>
    </lineage>
</organism>
<keyword evidence="3" id="KW-1185">Reference proteome</keyword>
<accession>A0AAJ0HAC0</accession>
<gene>
    <name evidence="2" type="ORF">B0T25DRAFT_583223</name>
</gene>
<proteinExistence type="predicted"/>
<evidence type="ECO:0000313" key="3">
    <source>
        <dbReference type="Proteomes" id="UP001275084"/>
    </source>
</evidence>
<feature type="chain" id="PRO_5042551430" evidence="1">
    <location>
        <begin position="24"/>
        <end position="360"/>
    </location>
</feature>
<evidence type="ECO:0000256" key="1">
    <source>
        <dbReference type="SAM" id="SignalP"/>
    </source>
</evidence>
<name>A0AAJ0HAC0_9PEZI</name>
<dbReference type="Proteomes" id="UP001275084">
    <property type="component" value="Unassembled WGS sequence"/>
</dbReference>
<keyword evidence="1" id="KW-0732">Signal</keyword>